<dbReference type="Pfam" id="PF08281">
    <property type="entry name" value="Sigma70_r4_2"/>
    <property type="match status" value="1"/>
</dbReference>
<dbReference type="PANTHER" id="PTHR28629">
    <property type="entry name" value="TRIOKINASE/FMN CYCLASE"/>
    <property type="match status" value="1"/>
</dbReference>
<dbReference type="Pfam" id="PF02733">
    <property type="entry name" value="Dak1"/>
    <property type="match status" value="1"/>
</dbReference>
<dbReference type="GO" id="GO:0030246">
    <property type="term" value="F:carbohydrate binding"/>
    <property type="evidence" value="ECO:0007669"/>
    <property type="project" value="InterPro"/>
</dbReference>
<keyword evidence="3" id="KW-1185">Reference proteome</keyword>
<dbReference type="GO" id="GO:0006352">
    <property type="term" value="P:DNA-templated transcription initiation"/>
    <property type="evidence" value="ECO:0007669"/>
    <property type="project" value="InterPro"/>
</dbReference>
<dbReference type="SUPFAM" id="SSF82549">
    <property type="entry name" value="DAK1/DegV-like"/>
    <property type="match status" value="1"/>
</dbReference>
<dbReference type="InterPro" id="IPR050861">
    <property type="entry name" value="Dihydroxyacetone_Kinase"/>
</dbReference>
<proteinExistence type="predicted"/>
<dbReference type="Proteomes" id="UP000238392">
    <property type="component" value="Unassembled WGS sequence"/>
</dbReference>
<dbReference type="InterPro" id="IPR037171">
    <property type="entry name" value="NagB/RpiA_transferase-like"/>
</dbReference>
<feature type="domain" description="DhaK" evidence="1">
    <location>
        <begin position="362"/>
        <end position="685"/>
    </location>
</feature>
<keyword evidence="2" id="KW-0418">Kinase</keyword>
<dbReference type="GO" id="GO:0005829">
    <property type="term" value="C:cytosol"/>
    <property type="evidence" value="ECO:0007669"/>
    <property type="project" value="TreeGrafter"/>
</dbReference>
<name>A0A2T0WBE6_9RHOB</name>
<dbReference type="OrthoDB" id="9806345at2"/>
<dbReference type="Gene3D" id="3.40.50.10440">
    <property type="entry name" value="Dihydroxyacetone kinase, domain 1"/>
    <property type="match status" value="1"/>
</dbReference>
<dbReference type="InterPro" id="IPR013249">
    <property type="entry name" value="RNA_pol_sigma70_r4_t2"/>
</dbReference>
<dbReference type="FunFam" id="3.40.50.10440:FF:000001">
    <property type="entry name" value="Dihydroxyacetone kinase, DhaK subunit"/>
    <property type="match status" value="1"/>
</dbReference>
<sequence>MAAPRKRPTREAGTKRPPLRFGEDVLLWAAWLYYEEGLTQGEIADILGASRPTVNNYLADARASGVVNISIAGPRLRAVTTARALEEHFGLGSCYVIPSERGERSLYDSLGSMAAQALPSYVFSGDVVGISWGRTMLALANATPDSSYSDVTVVQATGGTTAAITYTPEACATRLADRLKANFIPLSAPAIVSSGQARQILETEPVIAEQLAHHTRMNRVFLGVSSLRQNSTIHTSGFFEPGLQSSYAAGVGSILGRIIDAQGDEVDGPLKDRTIGMGLDQLRQVSTRVLVAGGYDKIPAILAAMRGGYVSELITDLDTAEGILRADGVEMDTLRPAKTPKAKSNDDSTEATRSRIKKFINAPDTIVTQAMEGAFAAHPDLIAPIDGSLRAVRSVSEKPAGKVGIVIGGGAGHEPSFIGFAGQGLADAVAVGNIFASPPPDRILTCTQDVDRGAGVLYIYGNYTGDVMNFDMASELARLDGIEVRTVVTTDDIASAPLDSRRTRRGTGGNIFTFKVAGAASARMMPLPEVTRLAQKANDACLTVGVALESCAMPDTMRPSFTIPDDEIEFGVGVHGEPGMTRLPLAPADRIVDRICDKIFDEMHLTTGQRVAVLVNSLGATPQMELFVLNRRLNERLAARGAVVVKTLVGNYCTSLDMVGASITIMALDTELEDLLADPCHGFGWQQTRA</sequence>
<dbReference type="AlphaFoldDB" id="A0A2T0WBE6"/>
<dbReference type="GO" id="GO:0003677">
    <property type="term" value="F:DNA binding"/>
    <property type="evidence" value="ECO:0007669"/>
    <property type="project" value="InterPro"/>
</dbReference>
<keyword evidence="2" id="KW-0808">Transferase</keyword>
<dbReference type="Gene3D" id="3.30.1180.20">
    <property type="entry name" value="Dihydroxyacetone kinase, domain 2"/>
    <property type="match status" value="1"/>
</dbReference>
<protein>
    <submittedName>
        <fullName evidence="2">Dihydroxyacetone kinase-like protein</fullName>
    </submittedName>
</protein>
<dbReference type="SUPFAM" id="SSF88659">
    <property type="entry name" value="Sigma3 and sigma4 domains of RNA polymerase sigma factors"/>
    <property type="match status" value="1"/>
</dbReference>
<reference evidence="2 3" key="1">
    <citation type="submission" date="2018-03" db="EMBL/GenBank/DDBJ databases">
        <title>Genomic Encyclopedia of Archaeal and Bacterial Type Strains, Phase II (KMG-II): from individual species to whole genera.</title>
        <authorList>
            <person name="Goeker M."/>
        </authorList>
    </citation>
    <scope>NUCLEOTIDE SEQUENCE [LARGE SCALE GENOMIC DNA]</scope>
    <source>
        <strain evidence="2 3">DSM 100212</strain>
    </source>
</reference>
<dbReference type="GO" id="GO:0019563">
    <property type="term" value="P:glycerol catabolic process"/>
    <property type="evidence" value="ECO:0007669"/>
    <property type="project" value="TreeGrafter"/>
</dbReference>
<evidence type="ECO:0000259" key="1">
    <source>
        <dbReference type="PROSITE" id="PS51481"/>
    </source>
</evidence>
<comment type="caution">
    <text evidence="2">The sequence shown here is derived from an EMBL/GenBank/DDBJ whole genome shotgun (WGS) entry which is preliminary data.</text>
</comment>
<dbReference type="InterPro" id="IPR036388">
    <property type="entry name" value="WH-like_DNA-bd_sf"/>
</dbReference>
<dbReference type="PROSITE" id="PS51481">
    <property type="entry name" value="DHAK"/>
    <property type="match status" value="1"/>
</dbReference>
<dbReference type="PANTHER" id="PTHR28629:SF4">
    <property type="entry name" value="TRIOKINASE_FMN CYCLASE"/>
    <property type="match status" value="1"/>
</dbReference>
<organism evidence="2 3">
    <name type="scientific">Donghicola tyrosinivorans</name>
    <dbReference type="NCBI Taxonomy" id="1652492"/>
    <lineage>
        <taxon>Bacteria</taxon>
        <taxon>Pseudomonadati</taxon>
        <taxon>Pseudomonadota</taxon>
        <taxon>Alphaproteobacteria</taxon>
        <taxon>Rhodobacterales</taxon>
        <taxon>Roseobacteraceae</taxon>
        <taxon>Donghicola</taxon>
    </lineage>
</organism>
<evidence type="ECO:0000313" key="2">
    <source>
        <dbReference type="EMBL" id="PRY84039.1"/>
    </source>
</evidence>
<dbReference type="RefSeq" id="WP_106268560.1">
    <property type="nucleotide sequence ID" value="NZ_PVTQ01000027.1"/>
</dbReference>
<dbReference type="Gene3D" id="1.10.10.10">
    <property type="entry name" value="Winged helix-like DNA-binding domain superfamily/Winged helix DNA-binding domain"/>
    <property type="match status" value="1"/>
</dbReference>
<dbReference type="InterPro" id="IPR013324">
    <property type="entry name" value="RNA_pol_sigma_r3/r4-like"/>
</dbReference>
<dbReference type="InterPro" id="IPR004006">
    <property type="entry name" value="DhaK_dom"/>
</dbReference>
<dbReference type="Gene3D" id="3.40.50.1360">
    <property type="match status" value="1"/>
</dbReference>
<dbReference type="Pfam" id="PF04198">
    <property type="entry name" value="Sugar-bind"/>
    <property type="match status" value="1"/>
</dbReference>
<dbReference type="EMBL" id="PVTQ01000027">
    <property type="protein sequence ID" value="PRY84039.1"/>
    <property type="molecule type" value="Genomic_DNA"/>
</dbReference>
<dbReference type="GO" id="GO:0004371">
    <property type="term" value="F:glycerone kinase activity"/>
    <property type="evidence" value="ECO:0007669"/>
    <property type="project" value="InterPro"/>
</dbReference>
<gene>
    <name evidence="2" type="ORF">CLV74_12711</name>
</gene>
<dbReference type="SUPFAM" id="SSF100950">
    <property type="entry name" value="NagB/RpiA/CoA transferase-like"/>
    <property type="match status" value="1"/>
</dbReference>
<accession>A0A2T0WBE6</accession>
<dbReference type="GO" id="GO:0016987">
    <property type="term" value="F:sigma factor activity"/>
    <property type="evidence" value="ECO:0007669"/>
    <property type="project" value="InterPro"/>
</dbReference>
<dbReference type="InterPro" id="IPR007324">
    <property type="entry name" value="Sugar-bd_dom_put"/>
</dbReference>
<evidence type="ECO:0000313" key="3">
    <source>
        <dbReference type="Proteomes" id="UP000238392"/>
    </source>
</evidence>